<dbReference type="InterPro" id="IPR006073">
    <property type="entry name" value="GTP-bd"/>
</dbReference>
<name>A0ABR2YS10_9CHLO</name>
<feature type="domain" description="NOG1 N-terminal helical" evidence="3">
    <location>
        <begin position="99"/>
        <end position="257"/>
    </location>
</feature>
<dbReference type="EMBL" id="JALJOT010000006">
    <property type="protein sequence ID" value="KAK9909858.1"/>
    <property type="molecule type" value="Genomic_DNA"/>
</dbReference>
<keyword evidence="5" id="KW-1185">Reference proteome</keyword>
<accession>A0ABR2YS10</accession>
<dbReference type="Proteomes" id="UP001491310">
    <property type="component" value="Unassembled WGS sequence"/>
</dbReference>
<reference evidence="4 5" key="1">
    <citation type="journal article" date="2024" name="Nat. Commun.">
        <title>Phylogenomics reveals the evolutionary origins of lichenization in chlorophyte algae.</title>
        <authorList>
            <person name="Puginier C."/>
            <person name="Libourel C."/>
            <person name="Otte J."/>
            <person name="Skaloud P."/>
            <person name="Haon M."/>
            <person name="Grisel S."/>
            <person name="Petersen M."/>
            <person name="Berrin J.G."/>
            <person name="Delaux P.M."/>
            <person name="Dal Grande F."/>
            <person name="Keller J."/>
        </authorList>
    </citation>
    <scope>NUCLEOTIDE SEQUENCE [LARGE SCALE GENOMIC DNA]</scope>
    <source>
        <strain evidence="4 5">SAG 216-7</strain>
    </source>
</reference>
<dbReference type="PRINTS" id="PR00326">
    <property type="entry name" value="GTP1OBG"/>
</dbReference>
<feature type="domain" description="G" evidence="2">
    <location>
        <begin position="262"/>
        <end position="352"/>
    </location>
</feature>
<dbReference type="Gene3D" id="1.20.120.1190">
    <property type="match status" value="1"/>
</dbReference>
<dbReference type="SUPFAM" id="SSF52540">
    <property type="entry name" value="P-loop containing nucleoside triphosphate hydrolases"/>
    <property type="match status" value="1"/>
</dbReference>
<feature type="region of interest" description="Disordered" evidence="1">
    <location>
        <begin position="397"/>
        <end position="444"/>
    </location>
</feature>
<evidence type="ECO:0000313" key="5">
    <source>
        <dbReference type="Proteomes" id="UP001491310"/>
    </source>
</evidence>
<gene>
    <name evidence="4" type="ORF">WJX75_008488</name>
</gene>
<evidence type="ECO:0000259" key="3">
    <source>
        <dbReference type="Pfam" id="PF17835"/>
    </source>
</evidence>
<evidence type="ECO:0000259" key="2">
    <source>
        <dbReference type="Pfam" id="PF01926"/>
    </source>
</evidence>
<feature type="compositionally biased region" description="Low complexity" evidence="1">
    <location>
        <begin position="424"/>
        <end position="434"/>
    </location>
</feature>
<sequence length="539" mass="58411">MLLLQSRCNCYRDNVRLTRCLRSAFGRVRGLSVPLQPLEHIRRLSYSGTWSIRNPSLIKRAVGLSEEAAAEPAIAEDIQAPTTDTNLRNEAKKSATGAFQSIPIVPTSDEHLASALKRAGRIGPNSKLKNEAARARNKTARQMDELVKAIGTPLGACVKGFPSAERLHPFEKALLDLTIGLELYEKRLARLTSLRQSAVQVGKDYAARAGRAANKKEAEALGVEGFESVAAMYKKGATAVDGLKDMAKQLRRLPVVDLTLPTVALVGAPNVGKSSLVQILSSGQPEICDYPFTTRSIKMGHFYVDGRRHQVTDTPGLLNRAEEDRNAMERLTVSCMAFLPTSVLFVMDLTGQCGTSPATQWQIRTDLRARFPHKPWLDVFTKVDLLQDVRAQAQAAAEQAQRNGATPAALEDGVRSVSEQTELSQGSDGSVSSSHDMHREGEGSSVVLAEVESSGGNLRVCDSEASTLSSPPAPPAKFSWNDRGKQGHEAPDIAAALPHAIWVSSLTEEGLDDLRSAVLKMLQDQSKEDSEVQLIPGVH</sequence>
<comment type="caution">
    <text evidence="4">The sequence shown here is derived from an EMBL/GenBank/DDBJ whole genome shotgun (WGS) entry which is preliminary data.</text>
</comment>
<dbReference type="PANTHER" id="PTHR45759">
    <property type="entry name" value="NUCLEOLAR GTP-BINDING PROTEIN 1"/>
    <property type="match status" value="1"/>
</dbReference>
<organism evidence="4 5">
    <name type="scientific">Coccomyxa subellipsoidea</name>
    <dbReference type="NCBI Taxonomy" id="248742"/>
    <lineage>
        <taxon>Eukaryota</taxon>
        <taxon>Viridiplantae</taxon>
        <taxon>Chlorophyta</taxon>
        <taxon>core chlorophytes</taxon>
        <taxon>Trebouxiophyceae</taxon>
        <taxon>Trebouxiophyceae incertae sedis</taxon>
        <taxon>Coccomyxaceae</taxon>
        <taxon>Coccomyxa</taxon>
    </lineage>
</organism>
<evidence type="ECO:0008006" key="6">
    <source>
        <dbReference type="Google" id="ProtNLM"/>
    </source>
</evidence>
<dbReference type="InterPro" id="IPR027417">
    <property type="entry name" value="P-loop_NTPase"/>
</dbReference>
<dbReference type="Pfam" id="PF17835">
    <property type="entry name" value="NOG1_N"/>
    <property type="match status" value="1"/>
</dbReference>
<dbReference type="InterPro" id="IPR041623">
    <property type="entry name" value="NOG1_N"/>
</dbReference>
<dbReference type="Pfam" id="PF01926">
    <property type="entry name" value="MMR_HSR1"/>
    <property type="match status" value="1"/>
</dbReference>
<evidence type="ECO:0000256" key="1">
    <source>
        <dbReference type="SAM" id="MobiDB-lite"/>
    </source>
</evidence>
<dbReference type="Gene3D" id="3.40.50.300">
    <property type="entry name" value="P-loop containing nucleotide triphosphate hydrolases"/>
    <property type="match status" value="1"/>
</dbReference>
<evidence type="ECO:0000313" key="4">
    <source>
        <dbReference type="EMBL" id="KAK9909858.1"/>
    </source>
</evidence>
<feature type="region of interest" description="Disordered" evidence="1">
    <location>
        <begin position="461"/>
        <end position="488"/>
    </location>
</feature>
<proteinExistence type="predicted"/>
<protein>
    <recommendedName>
        <fullName evidence="6">P-loop containing nucleoside triphosphate hydrolase protein</fullName>
    </recommendedName>
</protein>